<keyword evidence="3" id="KW-1185">Reference proteome</keyword>
<evidence type="ECO:0000256" key="1">
    <source>
        <dbReference type="ARBA" id="ARBA00008645"/>
    </source>
</evidence>
<dbReference type="InParanoid" id="G4YY99"/>
<gene>
    <name evidence="2" type="ORF">PHYSODRAFT_324480</name>
</gene>
<evidence type="ECO:0000313" key="2">
    <source>
        <dbReference type="EMBL" id="EGZ23250.1"/>
    </source>
</evidence>
<evidence type="ECO:0008006" key="4">
    <source>
        <dbReference type="Google" id="ProtNLM"/>
    </source>
</evidence>
<sequence length="404" mass="44963">MPLRYEPSPLRVIYLEDQVDGIKIPSFIYELASNRQNRHQLEIKMKHFGRITLATLLTLPAVLSSKRLLNGWYPCSEFTFSDEGSAGGLMAECTMYTAPVCYPGICDSSDASESTVDIFVKRMPATVGDPETSTNVWVLQGGPGDSSTGMESSMVNLHNQLGGAINVYTMDHRGTGRSTFLDCEDEILERGSHPFRFKYRDLASFSMTSAATDIATFISKFTNGANTTVYDVSYGTALHIISFRSARRQVHVLFDDGRSGDGIVYKRDQYWNRSAVIPKQASVLLLNGKLDLFTPSKYAESLLAALDGDKKELFTIDHAVHDTVVFSQLVEDLANATDTCGFKLLVSFVENNGDLERLGRSCVSRMPAFNMTTYAKFHHVYLSTEDPYDGNYNSSLRQRLSDLL</sequence>
<dbReference type="Gene3D" id="3.40.50.1820">
    <property type="entry name" value="alpha/beta hydrolase"/>
    <property type="match status" value="1"/>
</dbReference>
<name>G4YY99_PHYSP</name>
<dbReference type="RefSeq" id="XP_009518538.1">
    <property type="nucleotide sequence ID" value="XM_009520243.1"/>
</dbReference>
<protein>
    <recommendedName>
        <fullName evidence="4">AB hydrolase-1 domain-containing protein</fullName>
    </recommendedName>
</protein>
<dbReference type="STRING" id="1094619.G4YY99"/>
<dbReference type="OMA" id="MPLRYEP"/>
<evidence type="ECO:0000313" key="3">
    <source>
        <dbReference type="Proteomes" id="UP000002640"/>
    </source>
</evidence>
<dbReference type="SUPFAM" id="SSF53474">
    <property type="entry name" value="alpha/beta-Hydrolases"/>
    <property type="match status" value="1"/>
</dbReference>
<dbReference type="PANTHER" id="PTHR43039">
    <property type="entry name" value="ESTERASE-RELATED"/>
    <property type="match status" value="1"/>
</dbReference>
<dbReference type="Proteomes" id="UP000002640">
    <property type="component" value="Unassembled WGS sequence"/>
</dbReference>
<proteinExistence type="inferred from homology"/>
<accession>G4YY99</accession>
<dbReference type="EMBL" id="JH159152">
    <property type="protein sequence ID" value="EGZ23250.1"/>
    <property type="molecule type" value="Genomic_DNA"/>
</dbReference>
<dbReference type="KEGG" id="psoj:PHYSODRAFT_324480"/>
<dbReference type="InterPro" id="IPR029058">
    <property type="entry name" value="AB_hydrolase_fold"/>
</dbReference>
<comment type="similarity">
    <text evidence="1">Belongs to the AB hydrolase superfamily.</text>
</comment>
<dbReference type="GeneID" id="20645132"/>
<reference evidence="2 3" key="1">
    <citation type="journal article" date="2006" name="Science">
        <title>Phytophthora genome sequences uncover evolutionary origins and mechanisms of pathogenesis.</title>
        <authorList>
            <person name="Tyler B.M."/>
            <person name="Tripathy S."/>
            <person name="Zhang X."/>
            <person name="Dehal P."/>
            <person name="Jiang R.H."/>
            <person name="Aerts A."/>
            <person name="Arredondo F.D."/>
            <person name="Baxter L."/>
            <person name="Bensasson D."/>
            <person name="Beynon J.L."/>
            <person name="Chapman J."/>
            <person name="Damasceno C.M."/>
            <person name="Dorrance A.E."/>
            <person name="Dou D."/>
            <person name="Dickerman A.W."/>
            <person name="Dubchak I.L."/>
            <person name="Garbelotto M."/>
            <person name="Gijzen M."/>
            <person name="Gordon S.G."/>
            <person name="Govers F."/>
            <person name="Grunwald N.J."/>
            <person name="Huang W."/>
            <person name="Ivors K.L."/>
            <person name="Jones R.W."/>
            <person name="Kamoun S."/>
            <person name="Krampis K."/>
            <person name="Lamour K.H."/>
            <person name="Lee M.K."/>
            <person name="McDonald W.H."/>
            <person name="Medina M."/>
            <person name="Meijer H.J."/>
            <person name="Nordberg E.K."/>
            <person name="Maclean D.J."/>
            <person name="Ospina-Giraldo M.D."/>
            <person name="Morris P.F."/>
            <person name="Phuntumart V."/>
            <person name="Putnam N.H."/>
            <person name="Rash S."/>
            <person name="Rose J.K."/>
            <person name="Sakihama Y."/>
            <person name="Salamov A.A."/>
            <person name="Savidor A."/>
            <person name="Scheuring C.F."/>
            <person name="Smith B.M."/>
            <person name="Sobral B.W."/>
            <person name="Terry A."/>
            <person name="Torto-Alalibo T.A."/>
            <person name="Win J."/>
            <person name="Xu Z."/>
            <person name="Zhang H."/>
            <person name="Grigoriev I.V."/>
            <person name="Rokhsar D.S."/>
            <person name="Boore J.L."/>
        </authorList>
    </citation>
    <scope>NUCLEOTIDE SEQUENCE [LARGE SCALE GENOMIC DNA]</scope>
    <source>
        <strain evidence="2 3">P6497</strain>
    </source>
</reference>
<dbReference type="AlphaFoldDB" id="G4YY99"/>
<organism evidence="2 3">
    <name type="scientific">Phytophthora sojae (strain P6497)</name>
    <name type="common">Soybean stem and root rot agent</name>
    <name type="synonym">Phytophthora megasperma f. sp. glycines</name>
    <dbReference type="NCBI Taxonomy" id="1094619"/>
    <lineage>
        <taxon>Eukaryota</taxon>
        <taxon>Sar</taxon>
        <taxon>Stramenopiles</taxon>
        <taxon>Oomycota</taxon>
        <taxon>Peronosporomycetes</taxon>
        <taxon>Peronosporales</taxon>
        <taxon>Peronosporaceae</taxon>
        <taxon>Phytophthora</taxon>
    </lineage>
</organism>